<dbReference type="Pfam" id="PF24758">
    <property type="entry name" value="LRR_At5g56370"/>
    <property type="match status" value="1"/>
</dbReference>
<dbReference type="InterPro" id="IPR032675">
    <property type="entry name" value="LRR_dom_sf"/>
</dbReference>
<dbReference type="Pfam" id="PF12937">
    <property type="entry name" value="F-box-like"/>
    <property type="match status" value="2"/>
</dbReference>
<comment type="caution">
    <text evidence="2">The sequence shown here is derived from an EMBL/GenBank/DDBJ whole genome shotgun (WGS) entry which is preliminary data.</text>
</comment>
<organism evidence="2 3">
    <name type="scientific">Liquidambar formosana</name>
    <name type="common">Formosan gum</name>
    <dbReference type="NCBI Taxonomy" id="63359"/>
    <lineage>
        <taxon>Eukaryota</taxon>
        <taxon>Viridiplantae</taxon>
        <taxon>Streptophyta</taxon>
        <taxon>Embryophyta</taxon>
        <taxon>Tracheophyta</taxon>
        <taxon>Spermatophyta</taxon>
        <taxon>Magnoliopsida</taxon>
        <taxon>eudicotyledons</taxon>
        <taxon>Gunneridae</taxon>
        <taxon>Pentapetalae</taxon>
        <taxon>Saxifragales</taxon>
        <taxon>Altingiaceae</taxon>
        <taxon>Liquidambar</taxon>
    </lineage>
</organism>
<dbReference type="InterPro" id="IPR001611">
    <property type="entry name" value="Leu-rich_rpt"/>
</dbReference>
<accession>A0AAP0N8E2</accession>
<dbReference type="InterPro" id="IPR036047">
    <property type="entry name" value="F-box-like_dom_sf"/>
</dbReference>
<dbReference type="PANTHER" id="PTHR38926">
    <property type="entry name" value="F-BOX DOMAIN CONTAINING PROTEIN, EXPRESSED"/>
    <property type="match status" value="1"/>
</dbReference>
<dbReference type="SMART" id="SM00367">
    <property type="entry name" value="LRR_CC"/>
    <property type="match status" value="7"/>
</dbReference>
<dbReference type="InterPro" id="IPR055411">
    <property type="entry name" value="LRR_FXL15/At3g58940/PEG3-like"/>
</dbReference>
<name>A0AAP0N8E2_LIQFO</name>
<reference evidence="2 3" key="1">
    <citation type="journal article" date="2024" name="Plant J.">
        <title>Genome sequences and population genomics reveal climatic adaptation and genomic divergence between two closely related sweetgum species.</title>
        <authorList>
            <person name="Xu W.Q."/>
            <person name="Ren C.Q."/>
            <person name="Zhang X.Y."/>
            <person name="Comes H.P."/>
            <person name="Liu X.H."/>
            <person name="Li Y.G."/>
            <person name="Kettle C.J."/>
            <person name="Jalonen R."/>
            <person name="Gaisberger H."/>
            <person name="Ma Y.Z."/>
            <person name="Qiu Y.X."/>
        </authorList>
    </citation>
    <scope>NUCLEOTIDE SEQUENCE [LARGE SCALE GENOMIC DNA]</scope>
    <source>
        <strain evidence="2">Hangzhou</strain>
    </source>
</reference>
<proteinExistence type="predicted"/>
<protein>
    <recommendedName>
        <fullName evidence="1">F-box domain-containing protein</fullName>
    </recommendedName>
</protein>
<dbReference type="AlphaFoldDB" id="A0AAP0N8E2"/>
<keyword evidence="3" id="KW-1185">Reference proteome</keyword>
<dbReference type="SUPFAM" id="SSF52047">
    <property type="entry name" value="RNI-like"/>
    <property type="match status" value="1"/>
</dbReference>
<gene>
    <name evidence="2" type="ORF">L1049_009653</name>
</gene>
<feature type="domain" description="F-box" evidence="1">
    <location>
        <begin position="12"/>
        <end position="59"/>
    </location>
</feature>
<dbReference type="Proteomes" id="UP001415857">
    <property type="component" value="Unassembled WGS sequence"/>
</dbReference>
<evidence type="ECO:0000313" key="3">
    <source>
        <dbReference type="Proteomes" id="UP001415857"/>
    </source>
</evidence>
<dbReference type="PROSITE" id="PS50181">
    <property type="entry name" value="FBOX"/>
    <property type="match status" value="2"/>
</dbReference>
<sequence>MESASVDSSDESRNWLELPPEVTSMILLKLGAVEILNSAQKVCSSWWKICKDPTMWRTIDMRNLRDLWDMDYDLEKMAQHAVDRSCGQLVDINVEYSGTDDLLKYITDRSSHIRRLRLVSCHSISDDGLSEVVSKLPLLEDLNLSYCSLSKEALEAAGRGCPQLKSFKLNCRGYRRPHIECDEEALAIAENMTELHSSDESRNWLELPPEVTSMILLKLGAVEILNSAQKVCSSWRKICKDPTMWRTIDMRNLGDLGDYDLERMAQHAVDRSCGQLVEINVEDFGTDDLLKYITDRSSHIRRLRLVSCYSISDDGLSEVVSKLPLLEDLDLSYCSVSKEALEAVGRGCPLLKSFKLNQGRRRPHIEFDEEALAIAENMPELHHLQLFGNKLTNDGLQAILDGCLHLESLDLRQCFNVNLAGDLGKRCAEQIKDLRRPYDSTDDYEFDAEIHDDDGSFDEDYPSGFSEIEFLSDDDYYEFSGGSDFSDYGELFGD</sequence>
<dbReference type="Pfam" id="PF13516">
    <property type="entry name" value="LRR_6"/>
    <property type="match status" value="1"/>
</dbReference>
<evidence type="ECO:0000313" key="2">
    <source>
        <dbReference type="EMBL" id="KAK9267231.1"/>
    </source>
</evidence>
<dbReference type="InterPro" id="IPR001810">
    <property type="entry name" value="F-box_dom"/>
</dbReference>
<evidence type="ECO:0000259" key="1">
    <source>
        <dbReference type="PROSITE" id="PS50181"/>
    </source>
</evidence>
<dbReference type="SMART" id="SM00256">
    <property type="entry name" value="FBOX"/>
    <property type="match status" value="2"/>
</dbReference>
<dbReference type="Gene3D" id="3.80.10.10">
    <property type="entry name" value="Ribonuclease Inhibitor"/>
    <property type="match status" value="2"/>
</dbReference>
<dbReference type="InterPro" id="IPR006553">
    <property type="entry name" value="Leu-rich_rpt_Cys-con_subtyp"/>
</dbReference>
<dbReference type="SUPFAM" id="SSF81383">
    <property type="entry name" value="F-box domain"/>
    <property type="match status" value="2"/>
</dbReference>
<dbReference type="EMBL" id="JBBPBK010000016">
    <property type="protein sequence ID" value="KAK9267231.1"/>
    <property type="molecule type" value="Genomic_DNA"/>
</dbReference>
<dbReference type="Gene3D" id="1.20.1280.50">
    <property type="match status" value="1"/>
</dbReference>
<feature type="domain" description="F-box" evidence="1">
    <location>
        <begin position="201"/>
        <end position="248"/>
    </location>
</feature>
<dbReference type="PANTHER" id="PTHR38926:SF2">
    <property type="entry name" value="F-BOX_LRR-REPEAT PROTEIN 21-RELATED"/>
    <property type="match status" value="1"/>
</dbReference>
<dbReference type="CDD" id="cd22164">
    <property type="entry name" value="F-box_AtSKIP19-like"/>
    <property type="match status" value="2"/>
</dbReference>